<reference evidence="3" key="1">
    <citation type="journal article" date="2012" name="Stand. Genomic Sci.">
        <title>Genome sequence of the Antarctic rhodopsins-containing flavobacterium Gillisia limnaea type strain (R-8282(T)).</title>
        <authorList>
            <person name="Riedel T."/>
            <person name="Held B."/>
            <person name="Nolan M."/>
            <person name="Lucas S."/>
            <person name="Lapidus A."/>
            <person name="Tice H."/>
            <person name="Del Rio T.G."/>
            <person name="Cheng J.F."/>
            <person name="Han C."/>
            <person name="Tapia R."/>
            <person name="Goodwin L.A."/>
            <person name="Pitluck S."/>
            <person name="Liolios K."/>
            <person name="Mavromatis K."/>
            <person name="Pagani I."/>
            <person name="Ivanova N."/>
            <person name="Mikhailova N."/>
            <person name="Pati A."/>
            <person name="Chen A."/>
            <person name="Palaniappan K."/>
            <person name="Land M."/>
            <person name="Rohde M."/>
            <person name="Tindall B.J."/>
            <person name="Detter J.C."/>
            <person name="Goker M."/>
            <person name="Bristow J."/>
            <person name="Eisen J.A."/>
            <person name="Markowitz V."/>
            <person name="Hugenholtz P."/>
            <person name="Kyrpides N.C."/>
            <person name="Klenk H.P."/>
            <person name="Woyke T."/>
        </authorList>
    </citation>
    <scope>NUCLEOTIDE SEQUENCE [LARGE SCALE GENOMIC DNA]</scope>
    <source>
        <strain evidence="3">DSM 15749 / LMG 21470 / R-8282</strain>
    </source>
</reference>
<evidence type="ECO:0000313" key="3">
    <source>
        <dbReference type="Proteomes" id="UP000003844"/>
    </source>
</evidence>
<accession>H2BQW8</accession>
<keyword evidence="1" id="KW-0472">Membrane</keyword>
<evidence type="ECO:0008006" key="4">
    <source>
        <dbReference type="Google" id="ProtNLM"/>
    </source>
</evidence>
<dbReference type="Proteomes" id="UP000003844">
    <property type="component" value="Unassembled WGS sequence"/>
</dbReference>
<sequence length="125" mass="14365">MNLLKRFGFFSIGLIAGIVILMFFLGGKRASCDYSPTARTLKNIRNKERLYSEEAYRFFESNNIDTLSVNSMLEDGNVNFGKSQTDKEPCNIYFVSGEIKSNKLELQIENCEEIATIQRVEFLRD</sequence>
<proteinExistence type="predicted"/>
<keyword evidence="1" id="KW-0812">Transmembrane</keyword>
<gene>
    <name evidence="2" type="ORF">Gilli_0129</name>
</gene>
<keyword evidence="3" id="KW-1185">Reference proteome</keyword>
<dbReference type="OrthoDB" id="1466970at2"/>
<evidence type="ECO:0000313" key="2">
    <source>
        <dbReference type="EMBL" id="EHQ04287.1"/>
    </source>
</evidence>
<organism evidence="2 3">
    <name type="scientific">Gillisia limnaea (strain DSM 15749 / LMG 21470 / R-8282)</name>
    <dbReference type="NCBI Taxonomy" id="865937"/>
    <lineage>
        <taxon>Bacteria</taxon>
        <taxon>Pseudomonadati</taxon>
        <taxon>Bacteroidota</taxon>
        <taxon>Flavobacteriia</taxon>
        <taxon>Flavobacteriales</taxon>
        <taxon>Flavobacteriaceae</taxon>
        <taxon>Gillisia</taxon>
    </lineage>
</organism>
<dbReference type="EMBL" id="JH594605">
    <property type="protein sequence ID" value="EHQ04287.1"/>
    <property type="molecule type" value="Genomic_DNA"/>
</dbReference>
<dbReference type="eggNOG" id="ENOG5032SSW">
    <property type="taxonomic scope" value="Bacteria"/>
</dbReference>
<dbReference type="AlphaFoldDB" id="H2BQW8"/>
<dbReference type="HOGENOM" id="CLU_160616_0_0_10"/>
<evidence type="ECO:0000256" key="1">
    <source>
        <dbReference type="SAM" id="Phobius"/>
    </source>
</evidence>
<dbReference type="RefSeq" id="WP_006987179.1">
    <property type="nucleotide sequence ID" value="NZ_JH594605.1"/>
</dbReference>
<protein>
    <recommendedName>
        <fullName evidence="4">DUF4258 domain-containing protein</fullName>
    </recommendedName>
</protein>
<feature type="transmembrane region" description="Helical" evidence="1">
    <location>
        <begin position="7"/>
        <end position="26"/>
    </location>
</feature>
<keyword evidence="1" id="KW-1133">Transmembrane helix</keyword>
<dbReference type="STRING" id="865937.Gilli_0129"/>
<name>H2BQW8_GILLR</name>